<dbReference type="AlphaFoldDB" id="W1YP90"/>
<protein>
    <submittedName>
        <fullName evidence="1">Uncharacterized protein</fullName>
    </submittedName>
</protein>
<comment type="caution">
    <text evidence="1">The sequence shown here is derived from an EMBL/GenBank/DDBJ whole genome shotgun (WGS) entry which is preliminary data.</text>
</comment>
<reference evidence="1" key="1">
    <citation type="submission" date="2013-12" db="EMBL/GenBank/DDBJ databases">
        <title>A Varibaculum cambriense genome reconstructed from a premature infant gut community with otherwise low bacterial novelty that shifts toward anaerobic metabolism during the third week of life.</title>
        <authorList>
            <person name="Brown C.T."/>
            <person name="Sharon I."/>
            <person name="Thomas B.C."/>
            <person name="Castelle C.J."/>
            <person name="Morowitz M.J."/>
            <person name="Banfield J.F."/>
        </authorList>
    </citation>
    <scope>NUCLEOTIDE SEQUENCE</scope>
</reference>
<feature type="non-terminal residue" evidence="1">
    <location>
        <position position="1"/>
    </location>
</feature>
<proteinExistence type="predicted"/>
<organism evidence="1">
    <name type="scientific">human gut metagenome</name>
    <dbReference type="NCBI Taxonomy" id="408170"/>
    <lineage>
        <taxon>unclassified sequences</taxon>
        <taxon>metagenomes</taxon>
        <taxon>organismal metagenomes</taxon>
    </lineage>
</organism>
<name>W1YP90_9ZZZZ</name>
<evidence type="ECO:0000313" key="1">
    <source>
        <dbReference type="EMBL" id="ETJ44373.1"/>
    </source>
</evidence>
<dbReference type="EMBL" id="AZMM01001609">
    <property type="protein sequence ID" value="ETJ44373.1"/>
    <property type="molecule type" value="Genomic_DNA"/>
</dbReference>
<sequence length="51" mass="5871">IELKTDTTFIGGGIDVVFSLHTTSKSVKNPHLFLLPTHSNDYYNTYHQYKK</sequence>
<gene>
    <name evidence="1" type="ORF">Q604_UNBC01609G0001</name>
</gene>
<accession>W1YP90</accession>